<accession>A0A212R0F1</accession>
<sequence length="394" mass="44002">MRILMLTQVLPYPLASGPQIKTHYVLRYLARHHRITLVSFVRSDGEARSAEALRPYCEAIHTVLLPRSGFRDGVALLRAMITGEPFVIARDHRPALYRLLEQLNMAGSFDAVHADQLNMAPYALPVRARRVLDAHNAVWQIAERLARAMPPGPLRFLAAQEAQRLRRYEGRICRAFDHVVAVSESDRAALEEAAGEKLPILVVPIALDPEDFPPIPREPGAKGVLHIGGLHWPPNAEGIRWFLREVWGQVRAAVPEARLFLVGARPPADLRAWAIRDPSVIVPGFVADPTAYWRQSAVVIVPLHAGSGIRVKILEAWSRGMPVVSTTIGCEGLKAYHRENIWIADDPEGFARAVIAMLRDPGEARRIGEAGQETIRAFYDYRVACRPLDTIYPR</sequence>
<dbReference type="SUPFAM" id="SSF53756">
    <property type="entry name" value="UDP-Glycosyltransferase/glycogen phosphorylase"/>
    <property type="match status" value="1"/>
</dbReference>
<dbReference type="PANTHER" id="PTHR12526:SF600">
    <property type="entry name" value="GLYCOSYL TRANSFERASE GROUP 1"/>
    <property type="match status" value="1"/>
</dbReference>
<dbReference type="OrthoDB" id="9807209at2"/>
<dbReference type="Pfam" id="PF13692">
    <property type="entry name" value="Glyco_trans_1_4"/>
    <property type="match status" value="1"/>
</dbReference>
<keyword evidence="1" id="KW-0808">Transferase</keyword>
<reference evidence="2" key="1">
    <citation type="submission" date="2017-06" db="EMBL/GenBank/DDBJ databases">
        <authorList>
            <person name="Varghese N."/>
            <person name="Submissions S."/>
        </authorList>
    </citation>
    <scope>NUCLEOTIDE SEQUENCE [LARGE SCALE GENOMIC DNA]</scope>
    <source>
        <strain evidence="2">JAD2</strain>
    </source>
</reference>
<dbReference type="GO" id="GO:0016757">
    <property type="term" value="F:glycosyltransferase activity"/>
    <property type="evidence" value="ECO:0007669"/>
    <property type="project" value="TreeGrafter"/>
</dbReference>
<dbReference type="RefSeq" id="WP_088571211.1">
    <property type="nucleotide sequence ID" value="NZ_FYEK01000027.1"/>
</dbReference>
<organism evidence="1 2">
    <name type="scientific">Thermoflexus hugenholtzii JAD2</name>
    <dbReference type="NCBI Taxonomy" id="877466"/>
    <lineage>
        <taxon>Bacteria</taxon>
        <taxon>Bacillati</taxon>
        <taxon>Chloroflexota</taxon>
        <taxon>Thermoflexia</taxon>
        <taxon>Thermoflexales</taxon>
        <taxon>Thermoflexaceae</taxon>
        <taxon>Thermoflexus</taxon>
    </lineage>
</organism>
<keyword evidence="2" id="KW-1185">Reference proteome</keyword>
<proteinExistence type="predicted"/>
<evidence type="ECO:0000313" key="2">
    <source>
        <dbReference type="Proteomes" id="UP000197025"/>
    </source>
</evidence>
<dbReference type="EMBL" id="FYEK01000027">
    <property type="protein sequence ID" value="SNB65320.1"/>
    <property type="molecule type" value="Genomic_DNA"/>
</dbReference>
<dbReference type="Gene3D" id="3.40.50.2000">
    <property type="entry name" value="Glycogen Phosphorylase B"/>
    <property type="match status" value="2"/>
</dbReference>
<gene>
    <name evidence="1" type="ORF">SAMN02746019_00009680</name>
</gene>
<name>A0A212R0F1_9CHLR</name>
<dbReference type="Proteomes" id="UP000197025">
    <property type="component" value="Unassembled WGS sequence"/>
</dbReference>
<evidence type="ECO:0000313" key="1">
    <source>
        <dbReference type="EMBL" id="SNB65320.1"/>
    </source>
</evidence>
<protein>
    <submittedName>
        <fullName evidence="1">Glycosyltransferase involved in cell wall bisynthesis</fullName>
    </submittedName>
</protein>
<dbReference type="PANTHER" id="PTHR12526">
    <property type="entry name" value="GLYCOSYLTRANSFERASE"/>
    <property type="match status" value="1"/>
</dbReference>
<dbReference type="InParanoid" id="A0A212R0F1"/>
<dbReference type="CDD" id="cd03801">
    <property type="entry name" value="GT4_PimA-like"/>
    <property type="match status" value="1"/>
</dbReference>
<dbReference type="AlphaFoldDB" id="A0A212R0F1"/>